<proteinExistence type="predicted"/>
<dbReference type="Pfam" id="PF07993">
    <property type="entry name" value="NAD_binding_4"/>
    <property type="match status" value="1"/>
</dbReference>
<dbReference type="InterPro" id="IPR013120">
    <property type="entry name" value="FAR_NAD-bd"/>
</dbReference>
<dbReference type="Proteomes" id="UP000177309">
    <property type="component" value="Unassembled WGS sequence"/>
</dbReference>
<dbReference type="InterPro" id="IPR050177">
    <property type="entry name" value="Lipid_A_modif_metabolic_enz"/>
</dbReference>
<dbReference type="PANTHER" id="PTHR43245:SF51">
    <property type="entry name" value="SHORT CHAIN DEHYDROGENASE_REDUCTASE FAMILY 42E, MEMBER 2"/>
    <property type="match status" value="1"/>
</dbReference>
<dbReference type="InterPro" id="IPR036291">
    <property type="entry name" value="NAD(P)-bd_dom_sf"/>
</dbReference>
<accession>A0A1F4TJZ6</accession>
<dbReference type="AlphaFoldDB" id="A0A1F4TJZ6"/>
<dbReference type="Gene3D" id="3.40.50.720">
    <property type="entry name" value="NAD(P)-binding Rossmann-like Domain"/>
    <property type="match status" value="1"/>
</dbReference>
<dbReference type="PANTHER" id="PTHR43245">
    <property type="entry name" value="BIFUNCTIONAL POLYMYXIN RESISTANCE PROTEIN ARNA"/>
    <property type="match status" value="1"/>
</dbReference>
<evidence type="ECO:0000259" key="1">
    <source>
        <dbReference type="Pfam" id="PF07993"/>
    </source>
</evidence>
<feature type="domain" description="Thioester reductase (TE)" evidence="1">
    <location>
        <begin position="5"/>
        <end position="281"/>
    </location>
</feature>
<organism evidence="2 3">
    <name type="scientific">candidate division WOR-1 bacterium RIFOXYC2_FULL_41_25</name>
    <dbReference type="NCBI Taxonomy" id="1802586"/>
    <lineage>
        <taxon>Bacteria</taxon>
        <taxon>Bacillati</taxon>
        <taxon>Saganbacteria</taxon>
    </lineage>
</organism>
<evidence type="ECO:0000313" key="3">
    <source>
        <dbReference type="Proteomes" id="UP000177309"/>
    </source>
</evidence>
<gene>
    <name evidence="2" type="ORF">A2462_06525</name>
</gene>
<evidence type="ECO:0000313" key="2">
    <source>
        <dbReference type="EMBL" id="OGC32840.1"/>
    </source>
</evidence>
<dbReference type="EMBL" id="MEUI01000044">
    <property type="protein sequence ID" value="OGC32840.1"/>
    <property type="molecule type" value="Genomic_DNA"/>
</dbReference>
<protein>
    <recommendedName>
        <fullName evidence="1">Thioester reductase (TE) domain-containing protein</fullName>
    </recommendedName>
</protein>
<comment type="caution">
    <text evidence="2">The sequence shown here is derived from an EMBL/GenBank/DDBJ whole genome shotgun (WGS) entry which is preliminary data.</text>
</comment>
<reference evidence="2 3" key="1">
    <citation type="journal article" date="2016" name="Nat. Commun.">
        <title>Thousands of microbial genomes shed light on interconnected biogeochemical processes in an aquifer system.</title>
        <authorList>
            <person name="Anantharaman K."/>
            <person name="Brown C.T."/>
            <person name="Hug L.A."/>
            <person name="Sharon I."/>
            <person name="Castelle C.J."/>
            <person name="Probst A.J."/>
            <person name="Thomas B.C."/>
            <person name="Singh A."/>
            <person name="Wilkins M.J."/>
            <person name="Karaoz U."/>
            <person name="Brodie E.L."/>
            <person name="Williams K.H."/>
            <person name="Hubbard S.S."/>
            <person name="Banfield J.F."/>
        </authorList>
    </citation>
    <scope>NUCLEOTIDE SEQUENCE [LARGE SCALE GENOMIC DNA]</scope>
</reference>
<sequence>MRIAITGATGLLGRNLVFEIIKQNINNLNDLEIIVLGRDEKNMVLSGRMKYILLEDGFDYLGIRDKERNQKLEEINKCIVSISFDLSKDKLAISDEDFAILKGKTIDYFFHLAALTDFRNTPKVRISLDEINIKGTNRILKLISALDIGEMIYVGSAYSCGNAKGLVKPDHVNLEGNFRNYYEETKLVAENNFKKYADNHKKRYRIFRPIGISGRLIEQPIGATCKYDVFYGWTIFFFKQKYKHFGTFNDIYTHPLNIPVRIWASFNSGLNIVPSDYAAKLMYAACIYADPGRHYHLVNDIEISHTIYLKIILDDINVKGYSFVEKMPMNLNRIEKFYYQTVGKLFTPYANCDSVSYDIESIVPIRKKIGLACPLMTPTNFKRLIDFAKVHCFGLARKKLTFGG</sequence>
<dbReference type="SUPFAM" id="SSF51735">
    <property type="entry name" value="NAD(P)-binding Rossmann-fold domains"/>
    <property type="match status" value="1"/>
</dbReference>
<name>A0A1F4TJZ6_UNCSA</name>